<dbReference type="PANTHER" id="PTHR34144">
    <property type="entry name" value="CHROMOSOME 8, WHOLE GENOME SHOTGUN SEQUENCE"/>
    <property type="match status" value="1"/>
</dbReference>
<evidence type="ECO:0008006" key="3">
    <source>
        <dbReference type="Google" id="ProtNLM"/>
    </source>
</evidence>
<protein>
    <recommendedName>
        <fullName evidence="3">Alpha-1,3-mannosyltransferase CMT1</fullName>
    </recommendedName>
</protein>
<keyword evidence="1" id="KW-0472">Membrane</keyword>
<proteinExistence type="predicted"/>
<feature type="transmembrane region" description="Helical" evidence="1">
    <location>
        <begin position="33"/>
        <end position="51"/>
    </location>
</feature>
<keyword evidence="1" id="KW-0812">Transmembrane</keyword>
<dbReference type="Pfam" id="PF11735">
    <property type="entry name" value="CAP59_mtransfer"/>
    <property type="match status" value="1"/>
</dbReference>
<accession>A0A0H5QN34</accession>
<dbReference type="EMBL" id="HACM01002968">
    <property type="protein sequence ID" value="CRZ03410.1"/>
    <property type="molecule type" value="Transcribed_RNA"/>
</dbReference>
<evidence type="ECO:0000313" key="2">
    <source>
        <dbReference type="EMBL" id="CRZ03408.1"/>
    </source>
</evidence>
<reference evidence="2" key="1">
    <citation type="submission" date="2015-04" db="EMBL/GenBank/DDBJ databases">
        <title>The genome sequence of the plant pathogenic Rhizarian Plasmodiophora brassicae reveals insights in its biotrophic life cycle and the origin of chitin synthesis.</title>
        <authorList>
            <person name="Schwelm A."/>
            <person name="Fogelqvist J."/>
            <person name="Knaust A."/>
            <person name="Julke S."/>
            <person name="Lilja T."/>
            <person name="Dhandapani V."/>
            <person name="Bonilla-Rosso G."/>
            <person name="Karlsson M."/>
            <person name="Shevchenko A."/>
            <person name="Choi S.R."/>
            <person name="Kim H.G."/>
            <person name="Park J.Y."/>
            <person name="Lim Y.P."/>
            <person name="Ludwig-Muller J."/>
            <person name="Dixelius C."/>
        </authorList>
    </citation>
    <scope>NUCLEOTIDE SEQUENCE</scope>
    <source>
        <tissue evidence="2">Potato root galls</tissue>
    </source>
</reference>
<sequence>MLRMRRQGGSLSPSKVQCSPGTIESGRFISNQYLCRFMFLALIVILFYLPTTLTRHLLTYKRYYELPNQDMAQFCPRRYPGSKLDLGPGSYFIALNLHNSEKVVTYIIPQIQRLIDALGPDRIFISIYESGSVDNTAQWLRIYRQFLDSHHIPNEVISDQRSRSQQQHRIDYLSIIRNTVMAPLYQHRFKPDYVVFINDVFFCAEDVSRLGQRLIQGPHINMACGLDLVSEPHSEILFYDKWAARDITGAILSGNYPFFSRAQDVNRIKAGLPVPVYACWNGLTVVKAKVFDTVRFRSAPDGACLSSECTLFCQDVWKATPGNIIIDPAVVVVYDEYSAARLMNFPIAGIGDSSIPIVGTSPNPEPAPLFYDCMPMIGVNSEASRLRFLQESSSRSLNCWGFGHPLHISNRYDVAA</sequence>
<evidence type="ECO:0000256" key="1">
    <source>
        <dbReference type="SAM" id="Phobius"/>
    </source>
</evidence>
<organism evidence="2">
    <name type="scientific">Spongospora subterranea</name>
    <dbReference type="NCBI Taxonomy" id="70186"/>
    <lineage>
        <taxon>Eukaryota</taxon>
        <taxon>Sar</taxon>
        <taxon>Rhizaria</taxon>
        <taxon>Endomyxa</taxon>
        <taxon>Phytomyxea</taxon>
        <taxon>Plasmodiophorida</taxon>
        <taxon>Plasmodiophoridae</taxon>
        <taxon>Spongospora</taxon>
    </lineage>
</organism>
<dbReference type="EMBL" id="HACM01002966">
    <property type="protein sequence ID" value="CRZ03408.1"/>
    <property type="molecule type" value="Transcribed_RNA"/>
</dbReference>
<dbReference type="EMBL" id="HACM01002969">
    <property type="protein sequence ID" value="CRZ03411.1"/>
    <property type="molecule type" value="Transcribed_RNA"/>
</dbReference>
<keyword evidence="1" id="KW-1133">Transmembrane helix</keyword>
<dbReference type="EMBL" id="HACM01002967">
    <property type="protein sequence ID" value="CRZ03409.1"/>
    <property type="molecule type" value="Transcribed_RNA"/>
</dbReference>
<dbReference type="InterPro" id="IPR021047">
    <property type="entry name" value="Mannosyltransferase_CMT1"/>
</dbReference>
<dbReference type="AlphaFoldDB" id="A0A0H5QN34"/>
<name>A0A0H5QN34_9EUKA</name>
<dbReference type="SUPFAM" id="SSF53448">
    <property type="entry name" value="Nucleotide-diphospho-sugar transferases"/>
    <property type="match status" value="1"/>
</dbReference>
<dbReference type="InterPro" id="IPR029044">
    <property type="entry name" value="Nucleotide-diphossugar_trans"/>
</dbReference>
<dbReference type="PANTHER" id="PTHR34144:SF7">
    <property type="entry name" value="EXPORT PROTEIN (CAP59), PUTATIVE (AFU_ORTHOLOGUE AFUA_7G05020)-RELATED"/>
    <property type="match status" value="1"/>
</dbReference>